<keyword evidence="8 9" id="KW-0665">Pyrimidine biosynthesis</keyword>
<dbReference type="Pfam" id="PF01979">
    <property type="entry name" value="Amidohydro_1"/>
    <property type="match status" value="1"/>
</dbReference>
<dbReference type="GO" id="GO:0008270">
    <property type="term" value="F:zinc ion binding"/>
    <property type="evidence" value="ECO:0007669"/>
    <property type="project" value="UniProtKB-UniRule"/>
</dbReference>
<evidence type="ECO:0000256" key="7">
    <source>
        <dbReference type="ARBA" id="ARBA00022833"/>
    </source>
</evidence>
<protein>
    <recommendedName>
        <fullName evidence="4 9">Dihydroorotase</fullName>
        <shortName evidence="9">DHOase</shortName>
        <ecNumber evidence="4 9">3.5.2.3</ecNumber>
    </recommendedName>
</protein>
<comment type="catalytic activity">
    <reaction evidence="9 10">
        <text>(S)-dihydroorotate + H2O = N-carbamoyl-L-aspartate + H(+)</text>
        <dbReference type="Rhea" id="RHEA:24296"/>
        <dbReference type="ChEBI" id="CHEBI:15377"/>
        <dbReference type="ChEBI" id="CHEBI:15378"/>
        <dbReference type="ChEBI" id="CHEBI:30864"/>
        <dbReference type="ChEBI" id="CHEBI:32814"/>
        <dbReference type="EC" id="3.5.2.3"/>
    </reaction>
</comment>
<comment type="similarity">
    <text evidence="3 9 10">Belongs to the metallo-dependent hydrolases superfamily. DHOase family. Class II DHOase subfamily.</text>
</comment>
<dbReference type="GO" id="GO:0004151">
    <property type="term" value="F:dihydroorotase activity"/>
    <property type="evidence" value="ECO:0007669"/>
    <property type="project" value="UniProtKB-UniRule"/>
</dbReference>
<gene>
    <name evidence="9" type="primary">pyrC</name>
    <name evidence="12" type="ORF">HELGO_WM61746</name>
</gene>
<dbReference type="PROSITE" id="PS00482">
    <property type="entry name" value="DIHYDROOROTASE_1"/>
    <property type="match status" value="1"/>
</dbReference>
<dbReference type="EMBL" id="CACVAV010000401">
    <property type="protein sequence ID" value="CAA6825507.1"/>
    <property type="molecule type" value="Genomic_DNA"/>
</dbReference>
<feature type="domain" description="Amidohydrolase-related" evidence="11">
    <location>
        <begin position="14"/>
        <end position="306"/>
    </location>
</feature>
<keyword evidence="7 9" id="KW-0862">Zinc</keyword>
<evidence type="ECO:0000256" key="10">
    <source>
        <dbReference type="RuleBase" id="RU003440"/>
    </source>
</evidence>
<accession>A0A6S6U5G7</accession>
<feature type="modified residue" description="N6-carboxylysine" evidence="9">
    <location>
        <position position="102"/>
    </location>
</feature>
<dbReference type="UniPathway" id="UPA00070">
    <property type="reaction ID" value="UER00117"/>
</dbReference>
<name>A0A6S6U5G7_9GAMM</name>
<dbReference type="InterPro" id="IPR032466">
    <property type="entry name" value="Metal_Hydrolase"/>
</dbReference>
<feature type="binding site" evidence="9">
    <location>
        <begin position="18"/>
        <end position="20"/>
    </location>
    <ligand>
        <name>substrate</name>
    </ligand>
</feature>
<feature type="binding site" evidence="9">
    <location>
        <position position="139"/>
    </location>
    <ligand>
        <name>Zn(2+)</name>
        <dbReference type="ChEBI" id="CHEBI:29105"/>
        <label>2</label>
    </ligand>
</feature>
<feature type="binding site" description="via carbamate group" evidence="9">
    <location>
        <position position="102"/>
    </location>
    <ligand>
        <name>Zn(2+)</name>
        <dbReference type="ChEBI" id="CHEBI:29105"/>
        <label>2</label>
    </ligand>
</feature>
<sequence>MGISNSLTITQPDDWHLHLRSGELLQRVVPYSAQHFGRAIVMPNLQPPVVRTVDALNYREQIFAALPAGSHFKPLMTLYMTEQTDAEDVRAGYLSGDVAAVKLYPAGATTNSDAGVKDLTKIYPVLAVMEEIGMPFLVHGEVVDADVDIFDREAMFIETKLIPVRKQFPKLKIVFEHLTTKEGVDYVQSCAENTAATVTPHHLVINRNALLVGGIKPHYYCLPVAKRESHRLALRAAVTSGDQRFFLGTDSAPHFDGAKEAACGCAGIFNVANTVSVVAEVFEQENALDKLEGFLSLHGPAFYGLPVNTAKLQLTRNEAALAAPAKLVLPDGEITHFDPMMDLHWDVSDISTAD</sequence>
<feature type="binding site" evidence="9">
    <location>
        <position position="254"/>
    </location>
    <ligand>
        <name>substrate</name>
    </ligand>
</feature>
<evidence type="ECO:0000256" key="9">
    <source>
        <dbReference type="HAMAP-Rule" id="MF_00219"/>
    </source>
</evidence>
<dbReference type="GO" id="GO:0005737">
    <property type="term" value="C:cytoplasm"/>
    <property type="evidence" value="ECO:0007669"/>
    <property type="project" value="TreeGrafter"/>
</dbReference>
<feature type="binding site" evidence="9">
    <location>
        <position position="250"/>
    </location>
    <ligand>
        <name>Zn(2+)</name>
        <dbReference type="ChEBI" id="CHEBI:29105"/>
        <label>1</label>
    </ligand>
</feature>
<dbReference type="PANTHER" id="PTHR43137">
    <property type="entry name" value="DIHYDROOROTASE"/>
    <property type="match status" value="1"/>
</dbReference>
<organism evidence="12">
    <name type="scientific">uncultured Thiotrichaceae bacterium</name>
    <dbReference type="NCBI Taxonomy" id="298394"/>
    <lineage>
        <taxon>Bacteria</taxon>
        <taxon>Pseudomonadati</taxon>
        <taxon>Pseudomonadota</taxon>
        <taxon>Gammaproteobacteria</taxon>
        <taxon>Thiotrichales</taxon>
        <taxon>Thiotrichaceae</taxon>
        <taxon>environmental samples</taxon>
    </lineage>
</organism>
<feature type="binding site" description="via carbamate group" evidence="9">
    <location>
        <position position="102"/>
    </location>
    <ligand>
        <name>Zn(2+)</name>
        <dbReference type="ChEBI" id="CHEBI:29105"/>
        <label>1</label>
    </ligand>
</feature>
<evidence type="ECO:0000259" key="11">
    <source>
        <dbReference type="Pfam" id="PF01979"/>
    </source>
</evidence>
<reference evidence="12" key="1">
    <citation type="submission" date="2020-01" db="EMBL/GenBank/DDBJ databases">
        <authorList>
            <person name="Meier V. D."/>
            <person name="Meier V D."/>
        </authorList>
    </citation>
    <scope>NUCLEOTIDE SEQUENCE</scope>
    <source>
        <strain evidence="12">HLG_WM_MAG_08</strain>
    </source>
</reference>
<dbReference type="HAMAP" id="MF_00219">
    <property type="entry name" value="PyrC_classII"/>
    <property type="match status" value="1"/>
</dbReference>
<dbReference type="InterPro" id="IPR002195">
    <property type="entry name" value="Dihydroorotase_CS"/>
</dbReference>
<dbReference type="PIRSF" id="PIRSF001237">
    <property type="entry name" value="DHOdimr"/>
    <property type="match status" value="1"/>
</dbReference>
<feature type="binding site" evidence="9">
    <location>
        <position position="177"/>
    </location>
    <ligand>
        <name>Zn(2+)</name>
        <dbReference type="ChEBI" id="CHEBI:29105"/>
        <label>2</label>
    </ligand>
</feature>
<evidence type="ECO:0000256" key="1">
    <source>
        <dbReference type="ARBA" id="ARBA00002368"/>
    </source>
</evidence>
<dbReference type="InterPro" id="IPR006680">
    <property type="entry name" value="Amidohydro-rel"/>
</dbReference>
<dbReference type="PROSITE" id="PS00483">
    <property type="entry name" value="DIHYDROOROTASE_2"/>
    <property type="match status" value="1"/>
</dbReference>
<comment type="function">
    <text evidence="1 9">Catalyzes the reversible cyclization of carbamoyl aspartate to dihydroorotate.</text>
</comment>
<proteinExistence type="inferred from homology"/>
<dbReference type="InterPro" id="IPR004721">
    <property type="entry name" value="DHOdimr"/>
</dbReference>
<dbReference type="AlphaFoldDB" id="A0A6S6U5G7"/>
<dbReference type="SUPFAM" id="SSF51556">
    <property type="entry name" value="Metallo-dependent hydrolases"/>
    <property type="match status" value="1"/>
</dbReference>
<dbReference type="GO" id="GO:0044205">
    <property type="term" value="P:'de novo' UMP biosynthetic process"/>
    <property type="evidence" value="ECO:0007669"/>
    <property type="project" value="UniProtKB-UniRule"/>
</dbReference>
<keyword evidence="6 9" id="KW-0378">Hydrolase</keyword>
<evidence type="ECO:0000256" key="2">
    <source>
        <dbReference type="ARBA" id="ARBA00004880"/>
    </source>
</evidence>
<dbReference type="CDD" id="cd01294">
    <property type="entry name" value="DHOase"/>
    <property type="match status" value="1"/>
</dbReference>
<keyword evidence="5 9" id="KW-0479">Metal-binding</keyword>
<feature type="binding site" evidence="9">
    <location>
        <position position="44"/>
    </location>
    <ligand>
        <name>substrate</name>
    </ligand>
</feature>
<dbReference type="Gene3D" id="3.20.20.140">
    <property type="entry name" value="Metal-dependent hydrolases"/>
    <property type="match status" value="1"/>
</dbReference>
<comment type="subunit">
    <text evidence="9">Homodimer.</text>
</comment>
<evidence type="ECO:0000256" key="4">
    <source>
        <dbReference type="ARBA" id="ARBA00012860"/>
    </source>
</evidence>
<feature type="binding site" evidence="9">
    <location>
        <position position="266"/>
    </location>
    <ligand>
        <name>substrate</name>
    </ligand>
</feature>
<feature type="active site" evidence="9">
    <location>
        <position position="250"/>
    </location>
</feature>
<evidence type="ECO:0000313" key="12">
    <source>
        <dbReference type="EMBL" id="CAA6825507.1"/>
    </source>
</evidence>
<evidence type="ECO:0000256" key="8">
    <source>
        <dbReference type="ARBA" id="ARBA00022975"/>
    </source>
</evidence>
<evidence type="ECO:0000256" key="6">
    <source>
        <dbReference type="ARBA" id="ARBA00022801"/>
    </source>
</evidence>
<evidence type="ECO:0000256" key="5">
    <source>
        <dbReference type="ARBA" id="ARBA00022723"/>
    </source>
</evidence>
<comment type="pathway">
    <text evidence="2 9 10">Pyrimidine metabolism; UMP biosynthesis via de novo pathway; (S)-dihydroorotate from bicarbonate: step 3/3.</text>
</comment>
<dbReference type="GO" id="GO:0006207">
    <property type="term" value="P:'de novo' pyrimidine nucleobase biosynthetic process"/>
    <property type="evidence" value="ECO:0007669"/>
    <property type="project" value="TreeGrafter"/>
</dbReference>
<dbReference type="NCBIfam" id="TIGR00856">
    <property type="entry name" value="pyrC_dimer"/>
    <property type="match status" value="1"/>
</dbReference>
<feature type="binding site" evidence="9">
    <location>
        <position position="18"/>
    </location>
    <ligand>
        <name>Zn(2+)</name>
        <dbReference type="ChEBI" id="CHEBI:29105"/>
        <label>1</label>
    </ligand>
</feature>
<feature type="binding site" evidence="9">
    <location>
        <position position="16"/>
    </location>
    <ligand>
        <name>Zn(2+)</name>
        <dbReference type="ChEBI" id="CHEBI:29105"/>
        <label>1</label>
    </ligand>
</feature>
<comment type="cofactor">
    <cofactor evidence="9 10">
        <name>Zn(2+)</name>
        <dbReference type="ChEBI" id="CHEBI:29105"/>
    </cofactor>
    <text evidence="9 10">Binds 2 Zn(2+) ions per subunit.</text>
</comment>
<feature type="binding site" evidence="9">
    <location>
        <position position="139"/>
    </location>
    <ligand>
        <name>substrate</name>
    </ligand>
</feature>
<dbReference type="PANTHER" id="PTHR43137:SF1">
    <property type="entry name" value="DIHYDROOROTASE"/>
    <property type="match status" value="1"/>
</dbReference>
<feature type="binding site" evidence="9">
    <location>
        <position position="222"/>
    </location>
    <ligand>
        <name>substrate</name>
    </ligand>
</feature>
<dbReference type="EC" id="3.5.2.3" evidence="4 9"/>
<evidence type="ECO:0000256" key="3">
    <source>
        <dbReference type="ARBA" id="ARBA00005631"/>
    </source>
</evidence>